<evidence type="ECO:0000256" key="9">
    <source>
        <dbReference type="ARBA" id="ARBA00023136"/>
    </source>
</evidence>
<keyword evidence="14" id="KW-1185">Reference proteome</keyword>
<sequence length="363" mass="42513">MLLVFYQSWLQFEENAISFVTETTYLHWNTTFPSISVCPIAGTEPEWDDKEEFTDEEIDVQKQFINDLVFFTGSCYSCYDDCESCKIMNFTEKVLRYRKECNKIITSCKWSQIEFDCCEYFLPLETEYGTCYTLNSMHTKRRNIPFLDLTMNRKKGTGQIWFKSKEDIRVYFHAPEDVPFINSDPDQRRDVMLGETFNITISIIEINNDANVQNVPIYKRGCKFPWENDGLLVHQYYSYSTCIVQCHVDNHLKLCNCTHHLMPYYNKRGYCDREGLKCLTDNFEVVNRLHAKESGMNKPGLVCDCLPSCTEPEYKVVYFTKSSSRKSSENEVVIDIAGLPTTRFKRIVLRTLLDLVGFPWVDS</sequence>
<organism evidence="13 14">
    <name type="scientific">Phyllotreta striolata</name>
    <name type="common">Striped flea beetle</name>
    <name type="synonym">Crioceris striolata</name>
    <dbReference type="NCBI Taxonomy" id="444603"/>
    <lineage>
        <taxon>Eukaryota</taxon>
        <taxon>Metazoa</taxon>
        <taxon>Ecdysozoa</taxon>
        <taxon>Arthropoda</taxon>
        <taxon>Hexapoda</taxon>
        <taxon>Insecta</taxon>
        <taxon>Pterygota</taxon>
        <taxon>Neoptera</taxon>
        <taxon>Endopterygota</taxon>
        <taxon>Coleoptera</taxon>
        <taxon>Polyphaga</taxon>
        <taxon>Cucujiformia</taxon>
        <taxon>Chrysomeloidea</taxon>
        <taxon>Chrysomelidae</taxon>
        <taxon>Galerucinae</taxon>
        <taxon>Alticini</taxon>
        <taxon>Phyllotreta</taxon>
    </lineage>
</organism>
<reference evidence="13" key="1">
    <citation type="submission" date="2022-01" db="EMBL/GenBank/DDBJ databases">
        <authorList>
            <person name="King R."/>
        </authorList>
    </citation>
    <scope>NUCLEOTIDE SEQUENCE</scope>
</reference>
<evidence type="ECO:0000313" key="14">
    <source>
        <dbReference type="Proteomes" id="UP001153712"/>
    </source>
</evidence>
<name>A0A9N9TPP7_PHYSR</name>
<dbReference type="PANTHER" id="PTHR11690:SF184">
    <property type="entry name" value="PICKPOCKET 31"/>
    <property type="match status" value="1"/>
</dbReference>
<keyword evidence="7" id="KW-0915">Sodium</keyword>
<evidence type="ECO:0000256" key="3">
    <source>
        <dbReference type="ARBA" id="ARBA00022448"/>
    </source>
</evidence>
<dbReference type="OrthoDB" id="8188903at2759"/>
<evidence type="ECO:0000256" key="6">
    <source>
        <dbReference type="ARBA" id="ARBA00022989"/>
    </source>
</evidence>
<comment type="subcellular location">
    <subcellularLocation>
        <location evidence="1">Membrane</location>
        <topology evidence="1">Multi-pass membrane protein</topology>
    </subcellularLocation>
</comment>
<evidence type="ECO:0000256" key="2">
    <source>
        <dbReference type="ARBA" id="ARBA00007193"/>
    </source>
</evidence>
<evidence type="ECO:0000256" key="4">
    <source>
        <dbReference type="ARBA" id="ARBA00022461"/>
    </source>
</evidence>
<evidence type="ECO:0000256" key="11">
    <source>
        <dbReference type="ARBA" id="ARBA00023303"/>
    </source>
</evidence>
<dbReference type="GO" id="GO:0015280">
    <property type="term" value="F:ligand-gated sodium channel activity"/>
    <property type="evidence" value="ECO:0007669"/>
    <property type="project" value="TreeGrafter"/>
</dbReference>
<keyword evidence="4 12" id="KW-0894">Sodium channel</keyword>
<evidence type="ECO:0000256" key="8">
    <source>
        <dbReference type="ARBA" id="ARBA00023065"/>
    </source>
</evidence>
<dbReference type="GO" id="GO:0005886">
    <property type="term" value="C:plasma membrane"/>
    <property type="evidence" value="ECO:0007669"/>
    <property type="project" value="TreeGrafter"/>
</dbReference>
<gene>
    <name evidence="13" type="ORF">PHYEVI_LOCUS4332</name>
</gene>
<evidence type="ECO:0000256" key="10">
    <source>
        <dbReference type="ARBA" id="ARBA00023201"/>
    </source>
</evidence>
<proteinExistence type="inferred from homology"/>
<dbReference type="PANTHER" id="PTHR11690">
    <property type="entry name" value="AMILORIDE-SENSITIVE SODIUM CHANNEL-RELATED"/>
    <property type="match status" value="1"/>
</dbReference>
<keyword evidence="11 12" id="KW-0407">Ion channel</keyword>
<dbReference type="InterPro" id="IPR001873">
    <property type="entry name" value="ENaC"/>
</dbReference>
<dbReference type="PRINTS" id="PR01078">
    <property type="entry name" value="AMINACHANNEL"/>
</dbReference>
<evidence type="ECO:0000256" key="1">
    <source>
        <dbReference type="ARBA" id="ARBA00004141"/>
    </source>
</evidence>
<protein>
    <submittedName>
        <fullName evidence="13">Uncharacterized protein</fullName>
    </submittedName>
</protein>
<keyword evidence="3 12" id="KW-0813">Transport</keyword>
<keyword evidence="9" id="KW-0472">Membrane</keyword>
<dbReference type="Pfam" id="PF00858">
    <property type="entry name" value="ASC"/>
    <property type="match status" value="1"/>
</dbReference>
<evidence type="ECO:0000256" key="7">
    <source>
        <dbReference type="ARBA" id="ARBA00023053"/>
    </source>
</evidence>
<evidence type="ECO:0000313" key="13">
    <source>
        <dbReference type="EMBL" id="CAG9857939.1"/>
    </source>
</evidence>
<dbReference type="AlphaFoldDB" id="A0A9N9TPP7"/>
<keyword evidence="10 12" id="KW-0739">Sodium transport</keyword>
<accession>A0A9N9TPP7</accession>
<keyword evidence="8 12" id="KW-0406">Ion transport</keyword>
<evidence type="ECO:0000256" key="12">
    <source>
        <dbReference type="RuleBase" id="RU000679"/>
    </source>
</evidence>
<keyword evidence="6" id="KW-1133">Transmembrane helix</keyword>
<dbReference type="Gene3D" id="2.60.470.10">
    <property type="entry name" value="Acid-sensing ion channels like domains"/>
    <property type="match status" value="1"/>
</dbReference>
<dbReference type="EMBL" id="OU900108">
    <property type="protein sequence ID" value="CAG9857939.1"/>
    <property type="molecule type" value="Genomic_DNA"/>
</dbReference>
<keyword evidence="5 12" id="KW-0812">Transmembrane</keyword>
<comment type="similarity">
    <text evidence="2 12">Belongs to the amiloride-sensitive sodium channel (TC 1.A.6) family.</text>
</comment>
<evidence type="ECO:0000256" key="5">
    <source>
        <dbReference type="ARBA" id="ARBA00022692"/>
    </source>
</evidence>
<dbReference type="Proteomes" id="UP001153712">
    <property type="component" value="Chromosome 15"/>
</dbReference>